<dbReference type="Proteomes" id="UP000281406">
    <property type="component" value="Unassembled WGS sequence"/>
</dbReference>
<organism evidence="1 2">
    <name type="scientific">Anabarilius grahami</name>
    <name type="common">Kanglang fish</name>
    <name type="synonym">Barilius grahami</name>
    <dbReference type="NCBI Taxonomy" id="495550"/>
    <lineage>
        <taxon>Eukaryota</taxon>
        <taxon>Metazoa</taxon>
        <taxon>Chordata</taxon>
        <taxon>Craniata</taxon>
        <taxon>Vertebrata</taxon>
        <taxon>Euteleostomi</taxon>
        <taxon>Actinopterygii</taxon>
        <taxon>Neopterygii</taxon>
        <taxon>Teleostei</taxon>
        <taxon>Ostariophysi</taxon>
        <taxon>Cypriniformes</taxon>
        <taxon>Xenocyprididae</taxon>
        <taxon>Xenocypridinae</taxon>
        <taxon>Xenocypridinae incertae sedis</taxon>
        <taxon>Anabarilius</taxon>
    </lineage>
</organism>
<sequence length="84" mass="9330">MLSWRRIPGSILDPVSPEYDSYVSRNVELNVLVCVYVSGKEQRQAQIADMCSFYLLEEKGNAMRILADRVSSQTVSGTDRGGGD</sequence>
<evidence type="ECO:0000313" key="1">
    <source>
        <dbReference type="EMBL" id="ROL45760.1"/>
    </source>
</evidence>
<comment type="caution">
    <text evidence="1">The sequence shown here is derived from an EMBL/GenBank/DDBJ whole genome shotgun (WGS) entry which is preliminary data.</text>
</comment>
<keyword evidence="2" id="KW-1185">Reference proteome</keyword>
<gene>
    <name evidence="1" type="ORF">DPX16_11455</name>
</gene>
<dbReference type="EMBL" id="RJVU01042534">
    <property type="protein sequence ID" value="ROL45760.1"/>
    <property type="molecule type" value="Genomic_DNA"/>
</dbReference>
<reference evidence="1 2" key="1">
    <citation type="submission" date="2018-10" db="EMBL/GenBank/DDBJ databases">
        <title>Genome assembly for a Yunnan-Guizhou Plateau 3E fish, Anabarilius grahami (Regan), and its evolutionary and genetic applications.</title>
        <authorList>
            <person name="Jiang W."/>
        </authorList>
    </citation>
    <scope>NUCLEOTIDE SEQUENCE [LARGE SCALE GENOMIC DNA]</scope>
    <source>
        <strain evidence="1">AG-KIZ</strain>
        <tissue evidence="1">Muscle</tissue>
    </source>
</reference>
<accession>A0A3N0YIN9</accession>
<evidence type="ECO:0000313" key="2">
    <source>
        <dbReference type="Proteomes" id="UP000281406"/>
    </source>
</evidence>
<protein>
    <submittedName>
        <fullName evidence="1">Uncharacterized protein</fullName>
    </submittedName>
</protein>
<dbReference type="AlphaFoldDB" id="A0A3N0YIN9"/>
<proteinExistence type="predicted"/>
<name>A0A3N0YIN9_ANAGA</name>